<protein>
    <submittedName>
        <fullName evidence="2">S-DNA-T family DNA segregation ATPase FtsK/SpoIIIE</fullName>
    </submittedName>
</protein>
<dbReference type="Pfam" id="PF01580">
    <property type="entry name" value="FtsK_SpoIIIE"/>
    <property type="match status" value="1"/>
</dbReference>
<comment type="caution">
    <text evidence="2">The sequence shown here is derived from an EMBL/GenBank/DDBJ whole genome shotgun (WGS) entry which is preliminary data.</text>
</comment>
<dbReference type="GO" id="GO:0005524">
    <property type="term" value="F:ATP binding"/>
    <property type="evidence" value="ECO:0007669"/>
    <property type="project" value="InterPro"/>
</dbReference>
<dbReference type="GO" id="GO:0003677">
    <property type="term" value="F:DNA binding"/>
    <property type="evidence" value="ECO:0007669"/>
    <property type="project" value="InterPro"/>
</dbReference>
<dbReference type="Gene3D" id="3.40.50.300">
    <property type="entry name" value="P-loop containing nucleotide triphosphate hydrolases"/>
    <property type="match status" value="1"/>
</dbReference>
<dbReference type="InterPro" id="IPR002543">
    <property type="entry name" value="FtsK_dom"/>
</dbReference>
<dbReference type="RefSeq" id="WP_184944147.1">
    <property type="nucleotide sequence ID" value="NZ_BAAAWZ010000001.1"/>
</dbReference>
<feature type="domain" description="FtsK" evidence="1">
    <location>
        <begin position="277"/>
        <end position="375"/>
    </location>
</feature>
<name>A0A841D8W8_PLAVE</name>
<dbReference type="Proteomes" id="UP000562352">
    <property type="component" value="Unassembled WGS sequence"/>
</dbReference>
<organism evidence="2 3">
    <name type="scientific">Planomonospora venezuelensis</name>
    <dbReference type="NCBI Taxonomy" id="1999"/>
    <lineage>
        <taxon>Bacteria</taxon>
        <taxon>Bacillati</taxon>
        <taxon>Actinomycetota</taxon>
        <taxon>Actinomycetes</taxon>
        <taxon>Streptosporangiales</taxon>
        <taxon>Streptosporangiaceae</taxon>
        <taxon>Planomonospora</taxon>
    </lineage>
</organism>
<accession>A0A841D8W8</accession>
<dbReference type="SUPFAM" id="SSF52540">
    <property type="entry name" value="P-loop containing nucleoside triphosphate hydrolases"/>
    <property type="match status" value="1"/>
</dbReference>
<evidence type="ECO:0000313" key="2">
    <source>
        <dbReference type="EMBL" id="MBB5965037.1"/>
    </source>
</evidence>
<sequence length="608" mass="64929">MSAPTIEQPVRTEEFVRPRTPTEFWDRPRRGRTGVRIRAVAHRVRQGQPVRKTVRFAWRTATAPVAGTGQLGRIYWRWVRADDYAGTDDLKFLESVRTRRRRTAWLVGSGYVVSSAVGAYVTGGSAGILAAGAVAAAGTAVEVKKRIAERPVPFKLPGKKGGTPREDLVVKAAIDAKLGRAAGMRLASPVLSEDGGWSTILQLAPGDQARGALGKEGAFASAIGVGESQVVFELVTGNAGQLAVFVAAADPFLKVYPSPLIGRTEPVDFWAGIPAGVNGRGRLEKLRLVDASLLVAGEPRAGKSAAVNGIIGAAALAVTPKIHLWDGKGAGDHRVWKRIAHTAQKRNAKGLLAHLKKMQARMEHVFDLLDENGTSTKLTPELCRQFGVDVELTIVDETRYYVCSEYGKEIVELMVDIASRGPAAGVLLVLASQRMTKDAIPSELKGVCSLRWAMRCPDVIASNAVLGPGAAGAGYDASEIPRSHRGVGILDADGEDPSKLRSCFLDDPDLVAVADVAYELRRAAGTLPARETAPTVEEHPVELVLAAMGEADRLHTAELVEALGDGWSAARLAEVLRPYGISPAQVVIDGRNRNGYRRADVEAALTTV</sequence>
<reference evidence="2 3" key="1">
    <citation type="submission" date="2020-08" db="EMBL/GenBank/DDBJ databases">
        <title>Genomic Encyclopedia of Type Strains, Phase III (KMG-III): the genomes of soil and plant-associated and newly described type strains.</title>
        <authorList>
            <person name="Whitman W."/>
        </authorList>
    </citation>
    <scope>NUCLEOTIDE SEQUENCE [LARGE SCALE GENOMIC DNA]</scope>
    <source>
        <strain evidence="2 3">CECT 3303</strain>
    </source>
</reference>
<keyword evidence="3" id="KW-1185">Reference proteome</keyword>
<evidence type="ECO:0000313" key="3">
    <source>
        <dbReference type="Proteomes" id="UP000562352"/>
    </source>
</evidence>
<dbReference type="AlphaFoldDB" id="A0A841D8W8"/>
<dbReference type="InterPro" id="IPR027417">
    <property type="entry name" value="P-loop_NTPase"/>
</dbReference>
<evidence type="ECO:0000259" key="1">
    <source>
        <dbReference type="Pfam" id="PF01580"/>
    </source>
</evidence>
<dbReference type="EMBL" id="JACHJJ010000015">
    <property type="protein sequence ID" value="MBB5965037.1"/>
    <property type="molecule type" value="Genomic_DNA"/>
</dbReference>
<gene>
    <name evidence="2" type="ORF">FHS22_004323</name>
</gene>
<proteinExistence type="predicted"/>